<dbReference type="OrthoDB" id="2440523at2759"/>
<dbReference type="EMBL" id="MU002307">
    <property type="protein sequence ID" value="KAF2787535.1"/>
    <property type="molecule type" value="Genomic_DNA"/>
</dbReference>
<accession>A0A6A6WUF7</accession>
<feature type="non-terminal residue" evidence="2">
    <location>
        <position position="290"/>
    </location>
</feature>
<dbReference type="Proteomes" id="UP000799757">
    <property type="component" value="Unassembled WGS sequence"/>
</dbReference>
<dbReference type="AlphaFoldDB" id="A0A6A6WUF7"/>
<name>A0A6A6WUF7_9PLEO</name>
<sequence length="290" mass="32603">MGRPSRPARVAAQAKTQYMPQTARLIQFPTSNFHPQAPAITISPDKRSTRHPLIAVLEADPVDCAIGWFQHELIRFYDSSKNPSSPQNAPVRIPVVNAANEGQAGGDWELSHRAPEECFARRSNLVQALTPPYAPPGMYPIPPMGGIYTPDVYVFRDGPAKNYAPWKEMHSLPVISVAPIRRPRLSGGVSYTFEEEEELMREKMRSILRIAFHHGHPKICIGAFGFGTRFRNPVGKVAEMWKSLLFDEAEFKGVFSDVVFAIEDAYSEDGFDIFQAEFDISKLFPTRYGY</sequence>
<feature type="domain" description="Microbial-type PARG catalytic" evidence="1">
    <location>
        <begin position="90"/>
        <end position="157"/>
    </location>
</feature>
<dbReference type="Gene3D" id="3.40.220.10">
    <property type="entry name" value="Leucine Aminopeptidase, subunit E, domain 1"/>
    <property type="match status" value="1"/>
</dbReference>
<keyword evidence="3" id="KW-1185">Reference proteome</keyword>
<reference evidence="2" key="1">
    <citation type="journal article" date="2020" name="Stud. Mycol.">
        <title>101 Dothideomycetes genomes: a test case for predicting lifestyles and emergence of pathogens.</title>
        <authorList>
            <person name="Haridas S."/>
            <person name="Albert R."/>
            <person name="Binder M."/>
            <person name="Bloem J."/>
            <person name="Labutti K."/>
            <person name="Salamov A."/>
            <person name="Andreopoulos B."/>
            <person name="Baker S."/>
            <person name="Barry K."/>
            <person name="Bills G."/>
            <person name="Bluhm B."/>
            <person name="Cannon C."/>
            <person name="Castanera R."/>
            <person name="Culley D."/>
            <person name="Daum C."/>
            <person name="Ezra D."/>
            <person name="Gonzalez J."/>
            <person name="Henrissat B."/>
            <person name="Kuo A."/>
            <person name="Liang C."/>
            <person name="Lipzen A."/>
            <person name="Lutzoni F."/>
            <person name="Magnuson J."/>
            <person name="Mondo S."/>
            <person name="Nolan M."/>
            <person name="Ohm R."/>
            <person name="Pangilinan J."/>
            <person name="Park H.-J."/>
            <person name="Ramirez L."/>
            <person name="Alfaro M."/>
            <person name="Sun H."/>
            <person name="Tritt A."/>
            <person name="Yoshinaga Y."/>
            <person name="Zwiers L.-H."/>
            <person name="Turgeon B."/>
            <person name="Goodwin S."/>
            <person name="Spatafora J."/>
            <person name="Crous P."/>
            <person name="Grigoriev I."/>
        </authorList>
    </citation>
    <scope>NUCLEOTIDE SEQUENCE</scope>
    <source>
        <strain evidence="2">CBS 109.77</strain>
    </source>
</reference>
<protein>
    <recommendedName>
        <fullName evidence="1">Microbial-type PARG catalytic domain-containing protein</fullName>
    </recommendedName>
</protein>
<dbReference type="NCBIfam" id="TIGR02452">
    <property type="entry name" value="TIGR02452 family protein"/>
    <property type="match status" value="1"/>
</dbReference>
<dbReference type="InterPro" id="IPR043472">
    <property type="entry name" value="Macro_dom-like"/>
</dbReference>
<dbReference type="Pfam" id="PF10021">
    <property type="entry name" value="PARG_cat_microb"/>
    <property type="match status" value="1"/>
</dbReference>
<dbReference type="PANTHER" id="PTHR35596">
    <property type="entry name" value="DUF2263 DOMAIN-CONTAINING PROTEIN"/>
    <property type="match status" value="1"/>
</dbReference>
<evidence type="ECO:0000259" key="1">
    <source>
        <dbReference type="Pfam" id="PF10021"/>
    </source>
</evidence>
<evidence type="ECO:0000313" key="3">
    <source>
        <dbReference type="Proteomes" id="UP000799757"/>
    </source>
</evidence>
<dbReference type="SUPFAM" id="SSF52949">
    <property type="entry name" value="Macro domain-like"/>
    <property type="match status" value="1"/>
</dbReference>
<dbReference type="PANTHER" id="PTHR35596:SF2">
    <property type="entry name" value="MICROBIAL-TYPE PARG CATALYTIC DOMAIN-CONTAINING PROTEIN"/>
    <property type="match status" value="1"/>
</dbReference>
<organism evidence="2 3">
    <name type="scientific">Melanomma pulvis-pyrius CBS 109.77</name>
    <dbReference type="NCBI Taxonomy" id="1314802"/>
    <lineage>
        <taxon>Eukaryota</taxon>
        <taxon>Fungi</taxon>
        <taxon>Dikarya</taxon>
        <taxon>Ascomycota</taxon>
        <taxon>Pezizomycotina</taxon>
        <taxon>Dothideomycetes</taxon>
        <taxon>Pleosporomycetidae</taxon>
        <taxon>Pleosporales</taxon>
        <taxon>Melanommataceae</taxon>
        <taxon>Melanomma</taxon>
    </lineage>
</organism>
<dbReference type="InterPro" id="IPR019261">
    <property type="entry name" value="PARG_cat_microbial"/>
</dbReference>
<evidence type="ECO:0000313" key="2">
    <source>
        <dbReference type="EMBL" id="KAF2787535.1"/>
    </source>
</evidence>
<proteinExistence type="predicted"/>
<gene>
    <name evidence="2" type="ORF">K505DRAFT_257500</name>
</gene>
<dbReference type="InterPro" id="IPR012664">
    <property type="entry name" value="CHP02452"/>
</dbReference>